<keyword evidence="4" id="KW-0961">Cell wall biogenesis/degradation</keyword>
<dbReference type="GO" id="GO:0008745">
    <property type="term" value="F:N-acetylmuramoyl-L-alanine amidase activity"/>
    <property type="evidence" value="ECO:0007669"/>
    <property type="project" value="UniProtKB-EC"/>
</dbReference>
<dbReference type="Proteomes" id="UP000016638">
    <property type="component" value="Unassembled WGS sequence"/>
</dbReference>
<evidence type="ECO:0000259" key="5">
    <source>
        <dbReference type="SMART" id="SM00644"/>
    </source>
</evidence>
<comment type="catalytic activity">
    <reaction evidence="1">
        <text>Hydrolyzes the link between N-acetylmuramoyl residues and L-amino acid residues in certain cell-wall glycopeptides.</text>
        <dbReference type="EC" id="3.5.1.28"/>
    </reaction>
</comment>
<evidence type="ECO:0000313" key="7">
    <source>
        <dbReference type="Proteomes" id="UP000016638"/>
    </source>
</evidence>
<evidence type="ECO:0000256" key="4">
    <source>
        <dbReference type="ARBA" id="ARBA00023316"/>
    </source>
</evidence>
<keyword evidence="7" id="KW-1185">Reference proteome</keyword>
<dbReference type="eggNOG" id="COG3023">
    <property type="taxonomic scope" value="Bacteria"/>
</dbReference>
<dbReference type="InterPro" id="IPR002502">
    <property type="entry name" value="Amidase_domain"/>
</dbReference>
<gene>
    <name evidence="6" type="ORF">HMPREF1316_1501</name>
</gene>
<accession>U2V354</accession>
<dbReference type="STRING" id="1125712.HMPREF1316_1501"/>
<dbReference type="InterPro" id="IPR036505">
    <property type="entry name" value="Amidase/PGRP_sf"/>
</dbReference>
<sequence length="291" mass="31204">MDFASLTADENRWLGTHYTSGRAGSPIRHVVVHYMGGDLDGAGCYGVWQTRPASAHYAVASTGRITQLVRDRDMAWHCGNKAENRRSIGIEHANRGGNPGYLTDACMASGSHLVAALCACYGLGRPAWGRNLFGHSDFASTDCPGPLRVGMPQHDRYVRMCQQWYDYMTGAGSAPGSEDDLPTPNDVWAFTNDGQQDDTAPGSAWTNLIDIDRVVNAIRQTIGGDDTHTVLANVVDTNLRIQELQATISAQAEAIRTLASAQGADPEAVAKAVSDAVAAKLAEIRLEVTTS</sequence>
<dbReference type="GO" id="GO:0009254">
    <property type="term" value="P:peptidoglycan turnover"/>
    <property type="evidence" value="ECO:0007669"/>
    <property type="project" value="TreeGrafter"/>
</dbReference>
<dbReference type="SUPFAM" id="SSF55846">
    <property type="entry name" value="N-acetylmuramoyl-L-alanine amidase-like"/>
    <property type="match status" value="1"/>
</dbReference>
<dbReference type="EC" id="3.5.1.28" evidence="2"/>
<dbReference type="InterPro" id="IPR051206">
    <property type="entry name" value="NAMLAA_amidase_2"/>
</dbReference>
<dbReference type="Pfam" id="PF01510">
    <property type="entry name" value="Amidase_2"/>
    <property type="match status" value="1"/>
</dbReference>
<dbReference type="PANTHER" id="PTHR30417">
    <property type="entry name" value="N-ACETYLMURAMOYL-L-ALANINE AMIDASE AMID"/>
    <property type="match status" value="1"/>
</dbReference>
<dbReference type="Gene3D" id="3.40.80.10">
    <property type="entry name" value="Peptidoglycan recognition protein-like"/>
    <property type="match status" value="1"/>
</dbReference>
<dbReference type="EMBL" id="AWEZ01000020">
    <property type="protein sequence ID" value="ERL09762.1"/>
    <property type="molecule type" value="Genomic_DNA"/>
</dbReference>
<organism evidence="6 7">
    <name type="scientific">Olsenella profusa F0195</name>
    <dbReference type="NCBI Taxonomy" id="1125712"/>
    <lineage>
        <taxon>Bacteria</taxon>
        <taxon>Bacillati</taxon>
        <taxon>Actinomycetota</taxon>
        <taxon>Coriobacteriia</taxon>
        <taxon>Coriobacteriales</taxon>
        <taxon>Atopobiaceae</taxon>
        <taxon>Olsenella</taxon>
    </lineage>
</organism>
<protein>
    <recommendedName>
        <fullName evidence="2">N-acetylmuramoyl-L-alanine amidase</fullName>
        <ecNumber evidence="2">3.5.1.28</ecNumber>
    </recommendedName>
</protein>
<dbReference type="CDD" id="cd06583">
    <property type="entry name" value="PGRP"/>
    <property type="match status" value="1"/>
</dbReference>
<evidence type="ECO:0000256" key="3">
    <source>
        <dbReference type="ARBA" id="ARBA00022801"/>
    </source>
</evidence>
<dbReference type="GO" id="GO:0071555">
    <property type="term" value="P:cell wall organization"/>
    <property type="evidence" value="ECO:0007669"/>
    <property type="project" value="UniProtKB-KW"/>
</dbReference>
<dbReference type="AlphaFoldDB" id="U2V354"/>
<keyword evidence="3 6" id="KW-0378">Hydrolase</keyword>
<dbReference type="PATRIC" id="fig|1125712.3.peg.564"/>
<dbReference type="GO" id="GO:0009253">
    <property type="term" value="P:peptidoglycan catabolic process"/>
    <property type="evidence" value="ECO:0007669"/>
    <property type="project" value="InterPro"/>
</dbReference>
<evidence type="ECO:0000256" key="1">
    <source>
        <dbReference type="ARBA" id="ARBA00001561"/>
    </source>
</evidence>
<proteinExistence type="predicted"/>
<dbReference type="PANTHER" id="PTHR30417:SF1">
    <property type="entry name" value="N-ACETYLMURAMOYL-L-ALANINE AMIDASE AMID"/>
    <property type="match status" value="1"/>
</dbReference>
<dbReference type="SMART" id="SM00644">
    <property type="entry name" value="Ami_2"/>
    <property type="match status" value="1"/>
</dbReference>
<reference evidence="6 7" key="1">
    <citation type="submission" date="2013-08" db="EMBL/GenBank/DDBJ databases">
        <authorList>
            <person name="Durkin A.S."/>
            <person name="Haft D.R."/>
            <person name="McCorrison J."/>
            <person name="Torralba M."/>
            <person name="Gillis M."/>
            <person name="Haft D.H."/>
            <person name="Methe B."/>
            <person name="Sutton G."/>
            <person name="Nelson K.E."/>
        </authorList>
    </citation>
    <scope>NUCLEOTIDE SEQUENCE [LARGE SCALE GENOMIC DNA]</scope>
    <source>
        <strain evidence="6 7">F0195</strain>
    </source>
</reference>
<dbReference type="RefSeq" id="WP_021725390.1">
    <property type="nucleotide sequence ID" value="NZ_AWEZ01000020.1"/>
</dbReference>
<comment type="caution">
    <text evidence="6">The sequence shown here is derived from an EMBL/GenBank/DDBJ whole genome shotgun (WGS) entry which is preliminary data.</text>
</comment>
<evidence type="ECO:0000313" key="6">
    <source>
        <dbReference type="EMBL" id="ERL09762.1"/>
    </source>
</evidence>
<name>U2V354_9ACTN</name>
<feature type="domain" description="N-acetylmuramoyl-L-alanine amidase" evidence="5">
    <location>
        <begin position="15"/>
        <end position="145"/>
    </location>
</feature>
<dbReference type="OrthoDB" id="9758772at2"/>
<evidence type="ECO:0000256" key="2">
    <source>
        <dbReference type="ARBA" id="ARBA00011901"/>
    </source>
</evidence>